<dbReference type="GO" id="GO:0010997">
    <property type="term" value="F:anaphase-promoting complex binding"/>
    <property type="evidence" value="ECO:0007669"/>
    <property type="project" value="InterPro"/>
</dbReference>
<evidence type="ECO:0000256" key="4">
    <source>
        <dbReference type="ARBA" id="ARBA00022737"/>
    </source>
</evidence>
<keyword evidence="5" id="KW-0498">Mitosis</keyword>
<evidence type="ECO:0000256" key="2">
    <source>
        <dbReference type="ARBA" id="ARBA00022574"/>
    </source>
</evidence>
<reference evidence="10" key="1">
    <citation type="submission" date="2020-04" db="EMBL/GenBank/DDBJ databases">
        <title>Hybrid Assembly of Korean Phytophthora infestans isolates.</title>
        <authorList>
            <person name="Prokchorchik M."/>
            <person name="Lee Y."/>
            <person name="Seo J."/>
            <person name="Cho J.-H."/>
            <person name="Park Y.-E."/>
            <person name="Jang D.-C."/>
            <person name="Im J.-S."/>
            <person name="Choi J.-G."/>
            <person name="Park H.-J."/>
            <person name="Lee G.-B."/>
            <person name="Lee Y.-G."/>
            <person name="Hong S.-Y."/>
            <person name="Cho K."/>
            <person name="Sohn K.H."/>
        </authorList>
    </citation>
    <scope>NUCLEOTIDE SEQUENCE</scope>
    <source>
        <strain evidence="10">KR_1_A1</strain>
        <strain evidence="11">KR_2_A2</strain>
    </source>
</reference>
<dbReference type="GO" id="GO:1905786">
    <property type="term" value="P:positive regulation of anaphase-promoting complex-dependent catabolic process"/>
    <property type="evidence" value="ECO:0007669"/>
    <property type="project" value="TreeGrafter"/>
</dbReference>
<evidence type="ECO:0000313" key="10">
    <source>
        <dbReference type="EMBL" id="KAF4030202.1"/>
    </source>
</evidence>
<protein>
    <submittedName>
        <fullName evidence="10 11">WD domain G-beta repeat</fullName>
    </submittedName>
</protein>
<evidence type="ECO:0000256" key="8">
    <source>
        <dbReference type="SAM" id="MobiDB-lite"/>
    </source>
</evidence>
<evidence type="ECO:0000313" key="12">
    <source>
        <dbReference type="Proteomes" id="UP000602510"/>
    </source>
</evidence>
<dbReference type="GO" id="GO:0005680">
    <property type="term" value="C:anaphase-promoting complex"/>
    <property type="evidence" value="ECO:0007669"/>
    <property type="project" value="TreeGrafter"/>
</dbReference>
<keyword evidence="3" id="KW-0132">Cell division</keyword>
<evidence type="ECO:0000256" key="5">
    <source>
        <dbReference type="ARBA" id="ARBA00022776"/>
    </source>
</evidence>
<feature type="domain" description="CDC20/Fizzy WD40" evidence="9">
    <location>
        <begin position="130"/>
        <end position="424"/>
    </location>
</feature>
<dbReference type="InterPro" id="IPR015943">
    <property type="entry name" value="WD40/YVTN_repeat-like_dom_sf"/>
</dbReference>
<keyword evidence="2 7" id="KW-0853">WD repeat</keyword>
<dbReference type="AlphaFoldDB" id="A0A833W655"/>
<dbReference type="InterPro" id="IPR033010">
    <property type="entry name" value="Cdc20/Fizzy"/>
</dbReference>
<keyword evidence="12" id="KW-1185">Reference proteome</keyword>
<dbReference type="GO" id="GO:0051301">
    <property type="term" value="P:cell division"/>
    <property type="evidence" value="ECO:0007669"/>
    <property type="project" value="UniProtKB-KW"/>
</dbReference>
<dbReference type="Proteomes" id="UP000602510">
    <property type="component" value="Unassembled WGS sequence"/>
</dbReference>
<dbReference type="PROSITE" id="PS50082">
    <property type="entry name" value="WD_REPEATS_2"/>
    <property type="match status" value="2"/>
</dbReference>
<keyword evidence="6" id="KW-0131">Cell cycle</keyword>
<dbReference type="InterPro" id="IPR036322">
    <property type="entry name" value="WD40_repeat_dom_sf"/>
</dbReference>
<dbReference type="InterPro" id="IPR056150">
    <property type="entry name" value="WD40_CDC20-Fz"/>
</dbReference>
<sequence>MSSLGNPSSHRRSVTPDTRIYQSDRFIPARSARDLDLCHTMMADLELDNSHSRPYSHSRVMASYEELLDANYLPRRSSFSQPRPLLAIRTSATRTGLSVASRHGYHAPEQTSLRLDHSSPSLPSSPVQSIDAPGLRDDNLLNLMDWGANNFIAIGLRQDVFLYNPLDEFIQTIHVCTNPKDYVTSVKWADSTETNSQLAIGTFLSELQVWDVETMTLTRSLRSHKARIGSLSWRGVLASGSRHAIHLSDVRCVRHLVAKFVHPGEVCGLAWSPDGDMLASGSTKNSLCLWDHTMLRSRCPRSKHEHCAPVQALTWSPWQRRVLASGGGTQDGTIKLWQAATGKMVRSVSTGPNVCALAWSSTTRHLLSAHGDGSGQHEVALWTFKTLNKVHAFTGQSARVLSLAVSPDGSTVVSAAADETLRFWDAFMSKESNSRWPKKVLDTCCIR</sequence>
<feature type="repeat" description="WD" evidence="7">
    <location>
        <begin position="393"/>
        <end position="434"/>
    </location>
</feature>
<proteinExistence type="inferred from homology"/>
<dbReference type="PANTHER" id="PTHR19918">
    <property type="entry name" value="CELL DIVISION CYCLE 20 CDC20 FIZZY -RELATED"/>
    <property type="match status" value="1"/>
</dbReference>
<evidence type="ECO:0000256" key="7">
    <source>
        <dbReference type="PROSITE-ProRule" id="PRU00221"/>
    </source>
</evidence>
<comment type="similarity">
    <text evidence="1">Belongs to the WD repeat CDC20/Fizzy family.</text>
</comment>
<dbReference type="SMART" id="SM00320">
    <property type="entry name" value="WD40"/>
    <property type="match status" value="6"/>
</dbReference>
<evidence type="ECO:0000256" key="1">
    <source>
        <dbReference type="ARBA" id="ARBA00006445"/>
    </source>
</evidence>
<feature type="repeat" description="WD" evidence="7">
    <location>
        <begin position="262"/>
        <end position="291"/>
    </location>
</feature>
<dbReference type="EMBL" id="JAACNO010002419">
    <property type="protein sequence ID" value="KAF4133285.1"/>
    <property type="molecule type" value="Genomic_DNA"/>
</dbReference>
<dbReference type="Pfam" id="PF24807">
    <property type="entry name" value="WD40_CDC20-Fz"/>
    <property type="match status" value="1"/>
</dbReference>
<organism evidence="10 12">
    <name type="scientific">Phytophthora infestans</name>
    <name type="common">Potato late blight agent</name>
    <name type="synonym">Botrytis infestans</name>
    <dbReference type="NCBI Taxonomy" id="4787"/>
    <lineage>
        <taxon>Eukaryota</taxon>
        <taxon>Sar</taxon>
        <taxon>Stramenopiles</taxon>
        <taxon>Oomycota</taxon>
        <taxon>Peronosporomycetes</taxon>
        <taxon>Peronosporales</taxon>
        <taxon>Peronosporaceae</taxon>
        <taxon>Phytophthora</taxon>
    </lineage>
</organism>
<dbReference type="SUPFAM" id="SSF50978">
    <property type="entry name" value="WD40 repeat-like"/>
    <property type="match status" value="1"/>
</dbReference>
<dbReference type="PROSITE" id="PS50294">
    <property type="entry name" value="WD_REPEATS_REGION"/>
    <property type="match status" value="2"/>
</dbReference>
<gene>
    <name evidence="10" type="ORF">GN244_ATG18073</name>
    <name evidence="11" type="ORF">GN958_ATG17538</name>
</gene>
<dbReference type="GO" id="GO:1990757">
    <property type="term" value="F:ubiquitin ligase activator activity"/>
    <property type="evidence" value="ECO:0007669"/>
    <property type="project" value="TreeGrafter"/>
</dbReference>
<accession>A0A833W655</accession>
<dbReference type="Proteomes" id="UP000704712">
    <property type="component" value="Unassembled WGS sequence"/>
</dbReference>
<feature type="compositionally biased region" description="Low complexity" evidence="8">
    <location>
        <begin position="118"/>
        <end position="129"/>
    </location>
</feature>
<name>A0A833W655_PHYIN</name>
<dbReference type="PANTHER" id="PTHR19918:SF8">
    <property type="entry name" value="FI02843P"/>
    <property type="match status" value="1"/>
</dbReference>
<evidence type="ECO:0000259" key="9">
    <source>
        <dbReference type="Pfam" id="PF24807"/>
    </source>
</evidence>
<dbReference type="EMBL" id="WSZM01000706">
    <property type="protein sequence ID" value="KAF4030202.1"/>
    <property type="molecule type" value="Genomic_DNA"/>
</dbReference>
<comment type="caution">
    <text evidence="10">The sequence shown here is derived from an EMBL/GenBank/DDBJ whole genome shotgun (WGS) entry which is preliminary data.</text>
</comment>
<feature type="region of interest" description="Disordered" evidence="8">
    <location>
        <begin position="109"/>
        <end position="130"/>
    </location>
</feature>
<evidence type="ECO:0000256" key="6">
    <source>
        <dbReference type="ARBA" id="ARBA00023306"/>
    </source>
</evidence>
<keyword evidence="4" id="KW-0677">Repeat</keyword>
<evidence type="ECO:0000313" key="11">
    <source>
        <dbReference type="EMBL" id="KAF4133285.1"/>
    </source>
</evidence>
<dbReference type="Gene3D" id="2.130.10.10">
    <property type="entry name" value="YVTN repeat-like/Quinoprotein amine dehydrogenase"/>
    <property type="match status" value="1"/>
</dbReference>
<dbReference type="GO" id="GO:0031145">
    <property type="term" value="P:anaphase-promoting complex-dependent catabolic process"/>
    <property type="evidence" value="ECO:0007669"/>
    <property type="project" value="TreeGrafter"/>
</dbReference>
<dbReference type="InterPro" id="IPR001680">
    <property type="entry name" value="WD40_rpt"/>
</dbReference>
<evidence type="ECO:0000256" key="3">
    <source>
        <dbReference type="ARBA" id="ARBA00022618"/>
    </source>
</evidence>